<dbReference type="Gene3D" id="3.40.50.1820">
    <property type="entry name" value="alpha/beta hydrolase"/>
    <property type="match status" value="1"/>
</dbReference>
<reference evidence="2" key="1">
    <citation type="submission" date="2021-10" db="EMBL/GenBank/DDBJ databases">
        <title>Anaerobic single-cell dispensing facilitates the cultivation of human gut bacteria.</title>
        <authorList>
            <person name="Afrizal A."/>
        </authorList>
    </citation>
    <scope>NUCLEOTIDE SEQUENCE</scope>
    <source>
        <strain evidence="2">CLA-AA-H204</strain>
    </source>
</reference>
<feature type="domain" description="Serine aminopeptidase S33" evidence="1">
    <location>
        <begin position="29"/>
        <end position="295"/>
    </location>
</feature>
<dbReference type="RefSeq" id="WP_227709357.1">
    <property type="nucleotide sequence ID" value="NZ_JAJEQW010000001.1"/>
</dbReference>
<dbReference type="GO" id="GO:0016787">
    <property type="term" value="F:hydrolase activity"/>
    <property type="evidence" value="ECO:0007669"/>
    <property type="project" value="UniProtKB-KW"/>
</dbReference>
<dbReference type="PANTHER" id="PTHR11614">
    <property type="entry name" value="PHOSPHOLIPASE-RELATED"/>
    <property type="match status" value="1"/>
</dbReference>
<dbReference type="Proteomes" id="UP001198893">
    <property type="component" value="Unassembled WGS sequence"/>
</dbReference>
<dbReference type="AlphaFoldDB" id="A0AAW4W7J8"/>
<accession>A0AAW4W7J8</accession>
<name>A0AAW4W7J8_9FIRM</name>
<gene>
    <name evidence="2" type="ORF">LKD47_00280</name>
</gene>
<protein>
    <submittedName>
        <fullName evidence="2">Alpha/beta hydrolase</fullName>
    </submittedName>
</protein>
<dbReference type="EMBL" id="JAJEQW010000001">
    <property type="protein sequence ID" value="MCC2240738.1"/>
    <property type="molecule type" value="Genomic_DNA"/>
</dbReference>
<organism evidence="2 3">
    <name type="scientific">Roseburia amylophila</name>
    <dbReference type="NCBI Taxonomy" id="2981794"/>
    <lineage>
        <taxon>Bacteria</taxon>
        <taxon>Bacillati</taxon>
        <taxon>Bacillota</taxon>
        <taxon>Clostridia</taxon>
        <taxon>Lachnospirales</taxon>
        <taxon>Lachnospiraceae</taxon>
        <taxon>Roseburia</taxon>
    </lineage>
</organism>
<dbReference type="InterPro" id="IPR029058">
    <property type="entry name" value="AB_hydrolase_fold"/>
</dbReference>
<dbReference type="Pfam" id="PF12146">
    <property type="entry name" value="Hydrolase_4"/>
    <property type="match status" value="1"/>
</dbReference>
<evidence type="ECO:0000313" key="3">
    <source>
        <dbReference type="Proteomes" id="UP001198893"/>
    </source>
</evidence>
<comment type="caution">
    <text evidence="2">The sequence shown here is derived from an EMBL/GenBank/DDBJ whole genome shotgun (WGS) entry which is preliminary data.</text>
</comment>
<proteinExistence type="predicted"/>
<evidence type="ECO:0000259" key="1">
    <source>
        <dbReference type="Pfam" id="PF12146"/>
    </source>
</evidence>
<dbReference type="InterPro" id="IPR022742">
    <property type="entry name" value="Hydrolase_4"/>
</dbReference>
<dbReference type="SUPFAM" id="SSF53474">
    <property type="entry name" value="alpha/beta-Hydrolases"/>
    <property type="match status" value="1"/>
</dbReference>
<evidence type="ECO:0000313" key="2">
    <source>
        <dbReference type="EMBL" id="MCC2240738.1"/>
    </source>
</evidence>
<dbReference type="InterPro" id="IPR051044">
    <property type="entry name" value="MAG_DAG_Lipase"/>
</dbReference>
<keyword evidence="2" id="KW-0378">Hydrolase</keyword>
<sequence length="312" mass="35498">MTKEEVFSFPSADGRTTVHAVRWTPEDGKYRAVLQITHGMVEYIERYRAFAEFLNDNGFLVVGHDHIGHGESIVSKDEWGFFAEHPSDTVVADMHTLREITRKEHPGVPYFMLGHSMGSYMLRKYLAIHGEGLTGAIIMGTGCIPDNTTKLAMFIAKLQAAFFGWHHRSKLLQKLSYDKYYHQFDLTGKDASNSWLTKDEEIVKTYYADPKCTFVFTVNAYMGLFEAVLFDNQQENIEAVPKSLPLFFVSGAMDPVGGCGSGVKKVYNKFDAAGKEDITWKLYDNDRHEILNETDRDVVYHDILAWMNVHLA</sequence>